<sequence length="115" mass="12985">MATNPKAGRSRQEPSHAEQSGPYDFTSLPFVYRPKRGFKNASNWKVKPTDNYALALHYGEWYAAEFMRYLRSDPSRAGGNSLGLIAAAIDYQDKSGASGYWVGFFSHLERVLCQR</sequence>
<organism evidence="2 3">
    <name type="scientific">Kerstersia gyiorum</name>
    <dbReference type="NCBI Taxonomy" id="206506"/>
    <lineage>
        <taxon>Bacteria</taxon>
        <taxon>Pseudomonadati</taxon>
        <taxon>Pseudomonadota</taxon>
        <taxon>Betaproteobacteria</taxon>
        <taxon>Burkholderiales</taxon>
        <taxon>Alcaligenaceae</taxon>
        <taxon>Kerstersia</taxon>
    </lineage>
</organism>
<evidence type="ECO:0000313" key="2">
    <source>
        <dbReference type="EMBL" id="RZS69553.1"/>
    </source>
</evidence>
<accession>A0A4Q7MPB5</accession>
<evidence type="ECO:0000256" key="1">
    <source>
        <dbReference type="SAM" id="MobiDB-lite"/>
    </source>
</evidence>
<dbReference type="GeneID" id="99725781"/>
<dbReference type="RefSeq" id="WP_130487186.1">
    <property type="nucleotide sequence ID" value="NZ_CBCSEB010000006.1"/>
</dbReference>
<feature type="region of interest" description="Disordered" evidence="1">
    <location>
        <begin position="1"/>
        <end position="26"/>
    </location>
</feature>
<evidence type="ECO:0000313" key="3">
    <source>
        <dbReference type="Proteomes" id="UP000292039"/>
    </source>
</evidence>
<protein>
    <submittedName>
        <fullName evidence="2">Uncharacterized protein</fullName>
    </submittedName>
</protein>
<gene>
    <name evidence="2" type="ORF">EV679_2155</name>
</gene>
<dbReference type="Proteomes" id="UP000292039">
    <property type="component" value="Unassembled WGS sequence"/>
</dbReference>
<proteinExistence type="predicted"/>
<name>A0A4Q7MPB5_9BURK</name>
<dbReference type="AlphaFoldDB" id="A0A4Q7MPB5"/>
<dbReference type="EMBL" id="SGWZ01000003">
    <property type="protein sequence ID" value="RZS69553.1"/>
    <property type="molecule type" value="Genomic_DNA"/>
</dbReference>
<reference evidence="2 3" key="1">
    <citation type="submission" date="2019-02" db="EMBL/GenBank/DDBJ databases">
        <title>Genomic Encyclopedia of Type Strains, Phase IV (KMG-IV): sequencing the most valuable type-strain genomes for metagenomic binning, comparative biology and taxonomic classification.</title>
        <authorList>
            <person name="Goeker M."/>
        </authorList>
    </citation>
    <scope>NUCLEOTIDE SEQUENCE [LARGE SCALE GENOMIC DNA]</scope>
    <source>
        <strain evidence="2 3">DSM 16618</strain>
    </source>
</reference>
<comment type="caution">
    <text evidence="2">The sequence shown here is derived from an EMBL/GenBank/DDBJ whole genome shotgun (WGS) entry which is preliminary data.</text>
</comment>